<evidence type="ECO:0000313" key="16">
    <source>
        <dbReference type="EMBL" id="PIS39425.1"/>
    </source>
</evidence>
<dbReference type="InterPro" id="IPR036043">
    <property type="entry name" value="Phosphoglycerate_kinase_sf"/>
</dbReference>
<evidence type="ECO:0000256" key="3">
    <source>
        <dbReference type="ARBA" id="ARBA00008982"/>
    </source>
</evidence>
<evidence type="ECO:0000256" key="7">
    <source>
        <dbReference type="ARBA" id="ARBA00022490"/>
    </source>
</evidence>
<dbReference type="GO" id="GO:0005524">
    <property type="term" value="F:ATP binding"/>
    <property type="evidence" value="ECO:0007669"/>
    <property type="project" value="UniProtKB-KW"/>
</dbReference>
<evidence type="ECO:0000256" key="2">
    <source>
        <dbReference type="ARBA" id="ARBA00004838"/>
    </source>
</evidence>
<feature type="binding site" evidence="13">
    <location>
        <begin position="35"/>
        <end position="37"/>
    </location>
    <ligand>
        <name>substrate</name>
    </ligand>
</feature>
<dbReference type="HAMAP" id="MF_00145">
    <property type="entry name" value="Phosphoglyc_kinase"/>
    <property type="match status" value="1"/>
</dbReference>
<feature type="binding site" evidence="13 14">
    <location>
        <position position="334"/>
    </location>
    <ligand>
        <name>ATP</name>
        <dbReference type="ChEBI" id="CHEBI:30616"/>
    </ligand>
</feature>
<keyword evidence="12 13" id="KW-0324">Glycolysis</keyword>
<comment type="subunit">
    <text evidence="4 13">Monomer.</text>
</comment>
<evidence type="ECO:0000256" key="1">
    <source>
        <dbReference type="ARBA" id="ARBA00000642"/>
    </source>
</evidence>
<comment type="catalytic activity">
    <reaction evidence="1 13 15">
        <text>(2R)-3-phosphoglycerate + ATP = (2R)-3-phospho-glyceroyl phosphate + ADP</text>
        <dbReference type="Rhea" id="RHEA:14801"/>
        <dbReference type="ChEBI" id="CHEBI:30616"/>
        <dbReference type="ChEBI" id="CHEBI:57604"/>
        <dbReference type="ChEBI" id="CHEBI:58272"/>
        <dbReference type="ChEBI" id="CHEBI:456216"/>
        <dbReference type="EC" id="2.7.2.3"/>
    </reaction>
</comment>
<accession>A0A2H0YLQ3</accession>
<gene>
    <name evidence="13 16" type="primary">pgk</name>
    <name evidence="16" type="ORF">COT33_02060</name>
</gene>
<feature type="binding site" evidence="13 14">
    <location>
        <position position="216"/>
    </location>
    <ligand>
        <name>ATP</name>
        <dbReference type="ChEBI" id="CHEBI:30616"/>
    </ligand>
</feature>
<dbReference type="InterPro" id="IPR015824">
    <property type="entry name" value="Phosphoglycerate_kinase_N"/>
</dbReference>
<dbReference type="GO" id="GO:0006094">
    <property type="term" value="P:gluconeogenesis"/>
    <property type="evidence" value="ECO:0007669"/>
    <property type="project" value="TreeGrafter"/>
</dbReference>
<name>A0A2H0YLQ3_9BACT</name>
<proteinExistence type="inferred from homology"/>
<dbReference type="PANTHER" id="PTHR11406">
    <property type="entry name" value="PHOSPHOGLYCERATE KINASE"/>
    <property type="match status" value="1"/>
</dbReference>
<evidence type="ECO:0000256" key="11">
    <source>
        <dbReference type="ARBA" id="ARBA00022840"/>
    </source>
</evidence>
<dbReference type="PRINTS" id="PR00477">
    <property type="entry name" value="PHGLYCKINASE"/>
</dbReference>
<evidence type="ECO:0000256" key="5">
    <source>
        <dbReference type="ARBA" id="ARBA00013061"/>
    </source>
</evidence>
<dbReference type="UniPathway" id="UPA00109">
    <property type="reaction ID" value="UER00185"/>
</dbReference>
<dbReference type="PANTHER" id="PTHR11406:SF23">
    <property type="entry name" value="PHOSPHOGLYCERATE KINASE 1, CHLOROPLASTIC-RELATED"/>
    <property type="match status" value="1"/>
</dbReference>
<dbReference type="Pfam" id="PF00162">
    <property type="entry name" value="PGK"/>
    <property type="match status" value="1"/>
</dbReference>
<comment type="caution">
    <text evidence="16">The sequence shown here is derived from an EMBL/GenBank/DDBJ whole genome shotgun (WGS) entry which is preliminary data.</text>
</comment>
<dbReference type="GO" id="GO:0043531">
    <property type="term" value="F:ADP binding"/>
    <property type="evidence" value="ECO:0007669"/>
    <property type="project" value="TreeGrafter"/>
</dbReference>
<dbReference type="SUPFAM" id="SSF53748">
    <property type="entry name" value="Phosphoglycerate kinase"/>
    <property type="match status" value="1"/>
</dbReference>
<dbReference type="EMBL" id="PEYD01000039">
    <property type="protein sequence ID" value="PIS39425.1"/>
    <property type="molecule type" value="Genomic_DNA"/>
</dbReference>
<keyword evidence="7 13" id="KW-0963">Cytoplasm</keyword>
<dbReference type="FunFam" id="3.40.50.1260:FF:000031">
    <property type="entry name" value="Phosphoglycerate kinase 1"/>
    <property type="match status" value="1"/>
</dbReference>
<dbReference type="GO" id="GO:0005829">
    <property type="term" value="C:cytosol"/>
    <property type="evidence" value="ECO:0007669"/>
    <property type="project" value="TreeGrafter"/>
</dbReference>
<evidence type="ECO:0000256" key="6">
    <source>
        <dbReference type="ARBA" id="ARBA00016471"/>
    </source>
</evidence>
<evidence type="ECO:0000256" key="14">
    <source>
        <dbReference type="PIRSR" id="PIRSR000724-2"/>
    </source>
</evidence>
<dbReference type="Proteomes" id="UP000230088">
    <property type="component" value="Unassembled WGS sequence"/>
</dbReference>
<evidence type="ECO:0000256" key="12">
    <source>
        <dbReference type="ARBA" id="ARBA00023152"/>
    </source>
</evidence>
<sequence length="405" mass="44947">MGRGLIKNKYMTDFKTIKTIRDFDVSQKKVLVRCDFNADLDEKGGILDGYKIERTLPTINYLLERKAKIILMSHLGRPNGEPREKTSLKPIVKKLEEYLKKPVKLIPYCIGPKVEKAVKAMKPGEVILLENLRFHKEEEKNDLNFAKKLSEYGEIYICDAFAVSHRAHASLVGIPKFLPSGMGLLVESELNTLSQALGKKLPPLLTIIGGVKIETKIKLIEKLLKDSDHLILGGRIAYDILAGKGLCPSGNLPEEKTQKLIEKIDITNPRIHLPVDGVIILKNDGGGYLRCASLGQLRKEEAVLDIGPETIKVFSEIIKLARTVIWNGPLGKFEDERFAKGSLAVADAIIRSKAFSIVGGGDTSTFLRKYNLLKEFDFVSTGGGAMLAFLEGEKLPGIEALKIWK</sequence>
<keyword evidence="8 13" id="KW-0808">Transferase</keyword>
<evidence type="ECO:0000256" key="10">
    <source>
        <dbReference type="ARBA" id="ARBA00022777"/>
    </source>
</evidence>
<feature type="binding site" evidence="13">
    <location>
        <begin position="74"/>
        <end position="77"/>
    </location>
    <ligand>
        <name>substrate</name>
    </ligand>
</feature>
<evidence type="ECO:0000256" key="15">
    <source>
        <dbReference type="RuleBase" id="RU000532"/>
    </source>
</evidence>
<feature type="binding site" evidence="13">
    <location>
        <position position="166"/>
    </location>
    <ligand>
        <name>substrate</name>
    </ligand>
</feature>
<dbReference type="Gene3D" id="3.40.50.1260">
    <property type="entry name" value="Phosphoglycerate kinase, N-terminal domain"/>
    <property type="match status" value="2"/>
</dbReference>
<comment type="similarity">
    <text evidence="3 13 15">Belongs to the phosphoglycerate kinase family.</text>
</comment>
<evidence type="ECO:0000256" key="4">
    <source>
        <dbReference type="ARBA" id="ARBA00011245"/>
    </source>
</evidence>
<dbReference type="GO" id="GO:0004618">
    <property type="term" value="F:phosphoglycerate kinase activity"/>
    <property type="evidence" value="ECO:0007669"/>
    <property type="project" value="UniProtKB-UniRule"/>
</dbReference>
<comment type="pathway">
    <text evidence="2 13">Carbohydrate degradation; glycolysis; pyruvate from D-glyceraldehyde 3-phosphate: step 2/5.</text>
</comment>
<comment type="caution">
    <text evidence="13">Lacks conserved residue(s) required for the propagation of feature annotation.</text>
</comment>
<dbReference type="AlphaFoldDB" id="A0A2H0YLQ3"/>
<evidence type="ECO:0000256" key="13">
    <source>
        <dbReference type="HAMAP-Rule" id="MF_00145"/>
    </source>
</evidence>
<dbReference type="FunFam" id="3.40.50.1260:FF:000006">
    <property type="entry name" value="Phosphoglycerate kinase"/>
    <property type="match status" value="1"/>
</dbReference>
<comment type="subcellular location">
    <subcellularLocation>
        <location evidence="13">Cytoplasm</location>
    </subcellularLocation>
</comment>
<feature type="binding site" evidence="13">
    <location>
        <position position="133"/>
    </location>
    <ligand>
        <name>substrate</name>
    </ligand>
</feature>
<reference evidence="17" key="1">
    <citation type="submission" date="2017-09" db="EMBL/GenBank/DDBJ databases">
        <title>Depth-based differentiation of microbial function through sediment-hosted aquifers and enrichment of novel symbionts in the deep terrestrial subsurface.</title>
        <authorList>
            <person name="Probst A.J."/>
            <person name="Ladd B."/>
            <person name="Jarett J.K."/>
            <person name="Geller-Mcgrath D.E."/>
            <person name="Sieber C.M.K."/>
            <person name="Emerson J.B."/>
            <person name="Anantharaman K."/>
            <person name="Thomas B.C."/>
            <person name="Malmstrom R."/>
            <person name="Stieglmeier M."/>
            <person name="Klingl A."/>
            <person name="Woyke T."/>
            <person name="Ryan C.M."/>
            <person name="Banfield J.F."/>
        </authorList>
    </citation>
    <scope>NUCLEOTIDE SEQUENCE [LARGE SCALE GENOMIC DNA]</scope>
</reference>
<keyword evidence="9 13" id="KW-0547">Nucleotide-binding</keyword>
<dbReference type="EC" id="2.7.2.3" evidence="5 13"/>
<protein>
    <recommendedName>
        <fullName evidence="6 13">Phosphoglycerate kinase</fullName>
        <ecNumber evidence="5 13">2.7.2.3</ecNumber>
    </recommendedName>
</protein>
<evidence type="ECO:0000256" key="8">
    <source>
        <dbReference type="ARBA" id="ARBA00022679"/>
    </source>
</evidence>
<keyword evidence="11 13" id="KW-0067">ATP-binding</keyword>
<feature type="binding site" evidence="13 14">
    <location>
        <begin position="360"/>
        <end position="363"/>
    </location>
    <ligand>
        <name>ATP</name>
        <dbReference type="ChEBI" id="CHEBI:30616"/>
    </ligand>
</feature>
<dbReference type="PIRSF" id="PIRSF000724">
    <property type="entry name" value="Pgk"/>
    <property type="match status" value="1"/>
</dbReference>
<evidence type="ECO:0000313" key="17">
    <source>
        <dbReference type="Proteomes" id="UP000230088"/>
    </source>
</evidence>
<keyword evidence="10 13" id="KW-0418">Kinase</keyword>
<organism evidence="16 17">
    <name type="scientific">Candidatus Nealsonbacteria bacterium CG08_land_8_20_14_0_20_38_20</name>
    <dbReference type="NCBI Taxonomy" id="1974705"/>
    <lineage>
        <taxon>Bacteria</taxon>
        <taxon>Candidatus Nealsoniibacteriota</taxon>
    </lineage>
</organism>
<evidence type="ECO:0000256" key="9">
    <source>
        <dbReference type="ARBA" id="ARBA00022741"/>
    </source>
</evidence>
<dbReference type="InterPro" id="IPR001576">
    <property type="entry name" value="Phosphoglycerate_kinase"/>
</dbReference>
<dbReference type="GO" id="GO:0006096">
    <property type="term" value="P:glycolytic process"/>
    <property type="evidence" value="ECO:0007669"/>
    <property type="project" value="UniProtKB-UniRule"/>
</dbReference>